<organism evidence="3 4">
    <name type="scientific">Streptantibioticus cattleyicolor (strain ATCC 35852 / DSM 46488 / JCM 4925 / NBRC 14057 / NRRL 8057)</name>
    <name type="common">Streptomyces cattleya</name>
    <dbReference type="NCBI Taxonomy" id="1003195"/>
    <lineage>
        <taxon>Bacteria</taxon>
        <taxon>Bacillati</taxon>
        <taxon>Actinomycetota</taxon>
        <taxon>Actinomycetes</taxon>
        <taxon>Kitasatosporales</taxon>
        <taxon>Streptomycetaceae</taxon>
        <taxon>Streptantibioticus</taxon>
    </lineage>
</organism>
<evidence type="ECO:0000313" key="3">
    <source>
        <dbReference type="EMBL" id="AEW94251.1"/>
    </source>
</evidence>
<gene>
    <name evidence="3" type="ordered locus">SCATT_18800</name>
</gene>
<dbReference type="Proteomes" id="UP000007842">
    <property type="component" value="Chromosome"/>
</dbReference>
<reference evidence="4" key="1">
    <citation type="submission" date="2011-12" db="EMBL/GenBank/DDBJ databases">
        <title>Complete genome sequence of Streptomyces cattleya strain DSM 46488.</title>
        <authorList>
            <person name="Ou H.-Y."/>
            <person name="Li P."/>
            <person name="Zhao C."/>
            <person name="O'Hagan D."/>
            <person name="Deng Z."/>
        </authorList>
    </citation>
    <scope>NUCLEOTIDE SEQUENCE [LARGE SCALE GENOMIC DNA]</scope>
    <source>
        <strain evidence="4">ATCC 35852 / DSM 46488 / JCM 4925 / NBRC 14057 / NRRL 8057</strain>
    </source>
</reference>
<keyword evidence="4" id="KW-1185">Reference proteome</keyword>
<dbReference type="Pfam" id="PF00582">
    <property type="entry name" value="Usp"/>
    <property type="match status" value="1"/>
</dbReference>
<dbReference type="CDD" id="cd00293">
    <property type="entry name" value="USP-like"/>
    <property type="match status" value="1"/>
</dbReference>
<proteinExistence type="inferred from homology"/>
<dbReference type="InterPro" id="IPR006016">
    <property type="entry name" value="UspA"/>
</dbReference>
<dbReference type="PANTHER" id="PTHR31964:SF113">
    <property type="entry name" value="USPA DOMAIN-CONTAINING PROTEIN"/>
    <property type="match status" value="1"/>
</dbReference>
<dbReference type="KEGG" id="scy:SCATT_18800"/>
<dbReference type="PATRIC" id="fig|1003195.11.peg.3422"/>
<dbReference type="OrthoDB" id="3472822at2"/>
<evidence type="ECO:0000313" key="4">
    <source>
        <dbReference type="Proteomes" id="UP000007842"/>
    </source>
</evidence>
<evidence type="ECO:0000256" key="1">
    <source>
        <dbReference type="ARBA" id="ARBA00008791"/>
    </source>
</evidence>
<sequence length="172" mass="18555">MAGQARVIVGVSGSLNSLTALHRAIAEARRRDALLVPVLAWTPPGGETAYLRSPCPPLLREWERSARLRLAQAFDDAFGGRLEGVRMSALVVRGEPGEVLTAVADRPDDLLVVSTGGRRRVTRLFRRSVARHCLEQAVCPVLAVPPSELRDTLSRAHRVADPLALLARTAGA</sequence>
<dbReference type="InterPro" id="IPR006015">
    <property type="entry name" value="Universal_stress_UspA"/>
</dbReference>
<dbReference type="HOGENOM" id="CLU_049301_9_4_11"/>
<evidence type="ECO:0000259" key="2">
    <source>
        <dbReference type="Pfam" id="PF00582"/>
    </source>
</evidence>
<dbReference type="eggNOG" id="COG0589">
    <property type="taxonomic scope" value="Bacteria"/>
</dbReference>
<dbReference type="RefSeq" id="WP_014142644.1">
    <property type="nucleotide sequence ID" value="NC_016111.1"/>
</dbReference>
<name>F8JTA3_STREN</name>
<dbReference type="AlphaFoldDB" id="F8JTA3"/>
<accession>G8WRW7</accession>
<comment type="similarity">
    <text evidence="1">Belongs to the universal stress protein A family.</text>
</comment>
<feature type="domain" description="UspA" evidence="2">
    <location>
        <begin position="6"/>
        <end position="145"/>
    </location>
</feature>
<dbReference type="PANTHER" id="PTHR31964">
    <property type="entry name" value="ADENINE NUCLEOTIDE ALPHA HYDROLASES-LIKE SUPERFAMILY PROTEIN"/>
    <property type="match status" value="1"/>
</dbReference>
<protein>
    <recommendedName>
        <fullName evidence="2">UspA domain-containing protein</fullName>
    </recommendedName>
</protein>
<accession>F8JTA3</accession>
<dbReference type="SUPFAM" id="SSF52402">
    <property type="entry name" value="Adenine nucleotide alpha hydrolases-like"/>
    <property type="match status" value="1"/>
</dbReference>
<dbReference type="Gene3D" id="3.40.50.12370">
    <property type="match status" value="1"/>
</dbReference>
<dbReference type="EMBL" id="CP003219">
    <property type="protein sequence ID" value="AEW94251.1"/>
    <property type="molecule type" value="Genomic_DNA"/>
</dbReference>
<dbReference type="PRINTS" id="PR01438">
    <property type="entry name" value="UNVRSLSTRESS"/>
</dbReference>
<dbReference type="STRING" id="1003195.SCATT_18800"/>
<dbReference type="KEGG" id="sct:SCAT_1887"/>